<comment type="subcellular location">
    <subcellularLocation>
        <location evidence="1">Endoplasmic reticulum membrane</location>
        <topology evidence="1">Single-pass membrane protein</topology>
        <orientation evidence="1">Cytoplasmic side</orientation>
    </subcellularLocation>
    <subcellularLocation>
        <location evidence="11">Microsome membrane</location>
        <topology evidence="11">Single-pass membrane protein</topology>
        <orientation evidence="11">Cytoplasmic side</orientation>
    </subcellularLocation>
</comment>
<keyword evidence="10 14" id="KW-0472">Membrane</keyword>
<accession>A0A8J2T4U4</accession>
<evidence type="ECO:0000256" key="8">
    <source>
        <dbReference type="ARBA" id="ARBA00022982"/>
    </source>
</evidence>
<keyword evidence="2" id="KW-0813">Transport</keyword>
<dbReference type="InterPro" id="IPR036400">
    <property type="entry name" value="Cyt_B5-like_heme/steroid_sf"/>
</dbReference>
<protein>
    <submittedName>
        <fullName evidence="16">BN860_01640g1_1</fullName>
    </submittedName>
</protein>
<feature type="region of interest" description="Disordered" evidence="13">
    <location>
        <begin position="101"/>
        <end position="126"/>
    </location>
</feature>
<evidence type="ECO:0000256" key="12">
    <source>
        <dbReference type="ARBA" id="ARBA00038168"/>
    </source>
</evidence>
<name>A0A8J2T4U4_ZYGB2</name>
<organism evidence="16 17">
    <name type="scientific">Zygosaccharomyces bailii (strain CLIB 213 / ATCC 58445 / CBS 680 / BCRC 21525 / NBRC 1098 / NCYC 1416 / NRRL Y-2227)</name>
    <dbReference type="NCBI Taxonomy" id="1333698"/>
    <lineage>
        <taxon>Eukaryota</taxon>
        <taxon>Fungi</taxon>
        <taxon>Dikarya</taxon>
        <taxon>Ascomycota</taxon>
        <taxon>Saccharomycotina</taxon>
        <taxon>Saccharomycetes</taxon>
        <taxon>Saccharomycetales</taxon>
        <taxon>Saccharomycetaceae</taxon>
        <taxon>Zygosaccharomyces</taxon>
    </lineage>
</organism>
<keyword evidence="9" id="KW-0408">Iron</keyword>
<evidence type="ECO:0000313" key="16">
    <source>
        <dbReference type="EMBL" id="CDF88072.1"/>
    </source>
</evidence>
<keyword evidence="3" id="KW-0349">Heme</keyword>
<dbReference type="GO" id="GO:0005789">
    <property type="term" value="C:endoplasmic reticulum membrane"/>
    <property type="evidence" value="ECO:0007669"/>
    <property type="project" value="UniProtKB-SubCell"/>
</dbReference>
<feature type="transmembrane region" description="Helical" evidence="14">
    <location>
        <begin position="144"/>
        <end position="163"/>
    </location>
</feature>
<evidence type="ECO:0000313" key="17">
    <source>
        <dbReference type="Proteomes" id="UP000019375"/>
    </source>
</evidence>
<evidence type="ECO:0000256" key="10">
    <source>
        <dbReference type="ARBA" id="ARBA00023136"/>
    </source>
</evidence>
<dbReference type="PANTHER" id="PTHR19359">
    <property type="entry name" value="CYTOCHROME B5"/>
    <property type="match status" value="1"/>
</dbReference>
<keyword evidence="17" id="KW-1185">Reference proteome</keyword>
<evidence type="ECO:0000256" key="14">
    <source>
        <dbReference type="SAM" id="Phobius"/>
    </source>
</evidence>
<sequence>MSEAAEAVWSSQESFEDLPLLSWSEIRRHTEPPECWIVIHGKVYDVAPLLATHPGGSQVLLHCAGKDATYQFDDVGHSMESLMFDMPKGCLKGRLEGSTAATPLRTEERGQNRRPSHGEGPQEKEEVVVVQSATQSYVALWNRIYTLLLYCTILVSGLLLLCLRWRGGSCEEVDEEVPFWVSAATSASE</sequence>
<dbReference type="SUPFAM" id="SSF55856">
    <property type="entry name" value="Cytochrome b5-like heme/steroid binding domain"/>
    <property type="match status" value="1"/>
</dbReference>
<evidence type="ECO:0000256" key="2">
    <source>
        <dbReference type="ARBA" id="ARBA00022448"/>
    </source>
</evidence>
<keyword evidence="5" id="KW-0479">Metal-binding</keyword>
<evidence type="ECO:0000256" key="6">
    <source>
        <dbReference type="ARBA" id="ARBA00022824"/>
    </source>
</evidence>
<keyword evidence="8" id="KW-0249">Electron transport</keyword>
<dbReference type="GO" id="GO:0046872">
    <property type="term" value="F:metal ion binding"/>
    <property type="evidence" value="ECO:0007669"/>
    <property type="project" value="UniProtKB-KW"/>
</dbReference>
<dbReference type="Gene3D" id="3.10.120.10">
    <property type="entry name" value="Cytochrome b5-like heme/steroid binding domain"/>
    <property type="match status" value="1"/>
</dbReference>
<keyword evidence="6" id="KW-0256">Endoplasmic reticulum</keyword>
<evidence type="ECO:0000256" key="11">
    <source>
        <dbReference type="ARBA" id="ARBA00037877"/>
    </source>
</evidence>
<feature type="compositionally biased region" description="Basic and acidic residues" evidence="13">
    <location>
        <begin position="105"/>
        <end position="126"/>
    </location>
</feature>
<evidence type="ECO:0000256" key="5">
    <source>
        <dbReference type="ARBA" id="ARBA00022723"/>
    </source>
</evidence>
<comment type="similarity">
    <text evidence="12">Belongs to the cytochrome b5 family.</text>
</comment>
<evidence type="ECO:0000256" key="4">
    <source>
        <dbReference type="ARBA" id="ARBA00022692"/>
    </source>
</evidence>
<dbReference type="PANTHER" id="PTHR19359:SF150">
    <property type="entry name" value="CYTOCHROME B5"/>
    <property type="match status" value="1"/>
</dbReference>
<keyword evidence="4 14" id="KW-0812">Transmembrane</keyword>
<evidence type="ECO:0000256" key="9">
    <source>
        <dbReference type="ARBA" id="ARBA00023004"/>
    </source>
</evidence>
<evidence type="ECO:0000259" key="15">
    <source>
        <dbReference type="PROSITE" id="PS50255"/>
    </source>
</evidence>
<dbReference type="PROSITE" id="PS50255">
    <property type="entry name" value="CYTOCHROME_B5_2"/>
    <property type="match status" value="1"/>
</dbReference>
<dbReference type="Pfam" id="PF00173">
    <property type="entry name" value="Cyt-b5"/>
    <property type="match status" value="1"/>
</dbReference>
<dbReference type="GO" id="GO:0020037">
    <property type="term" value="F:heme binding"/>
    <property type="evidence" value="ECO:0007669"/>
    <property type="project" value="TreeGrafter"/>
</dbReference>
<dbReference type="PRINTS" id="PR00363">
    <property type="entry name" value="CYTOCHROMEB5"/>
</dbReference>
<dbReference type="Proteomes" id="UP000019375">
    <property type="component" value="Unassembled WGS sequence"/>
</dbReference>
<evidence type="ECO:0000256" key="13">
    <source>
        <dbReference type="SAM" id="MobiDB-lite"/>
    </source>
</evidence>
<evidence type="ECO:0000256" key="3">
    <source>
        <dbReference type="ARBA" id="ARBA00022617"/>
    </source>
</evidence>
<keyword evidence="14" id="KW-1133">Transmembrane helix</keyword>
<dbReference type="InterPro" id="IPR001199">
    <property type="entry name" value="Cyt_B5-like_heme/steroid-bd"/>
</dbReference>
<dbReference type="GO" id="GO:0016126">
    <property type="term" value="P:sterol biosynthetic process"/>
    <property type="evidence" value="ECO:0007669"/>
    <property type="project" value="TreeGrafter"/>
</dbReference>
<dbReference type="SMART" id="SM01117">
    <property type="entry name" value="Cyt-b5"/>
    <property type="match status" value="1"/>
</dbReference>
<dbReference type="OrthoDB" id="1925334at2759"/>
<dbReference type="InterPro" id="IPR050668">
    <property type="entry name" value="Cytochrome_b5"/>
</dbReference>
<dbReference type="AlphaFoldDB" id="A0A8J2T4U4"/>
<keyword evidence="7" id="KW-0492">Microsome</keyword>
<evidence type="ECO:0000256" key="7">
    <source>
        <dbReference type="ARBA" id="ARBA00022848"/>
    </source>
</evidence>
<evidence type="ECO:0000256" key="1">
    <source>
        <dbReference type="ARBA" id="ARBA00004131"/>
    </source>
</evidence>
<feature type="domain" description="Cytochrome b5 heme-binding" evidence="15">
    <location>
        <begin position="18"/>
        <end position="78"/>
    </location>
</feature>
<gene>
    <name evidence="16" type="ORF">BN860_01640g</name>
</gene>
<reference evidence="17" key="1">
    <citation type="journal article" date="2013" name="Genome Announc.">
        <title>Genome sequence of the food spoilage yeast Zygosaccharomyces bailii CLIB 213(T).</title>
        <authorList>
            <person name="Galeote V."/>
            <person name="Bigey F."/>
            <person name="Devillers H."/>
            <person name="Neuveglise C."/>
            <person name="Dequin S."/>
        </authorList>
    </citation>
    <scope>NUCLEOTIDE SEQUENCE [LARGE SCALE GENOMIC DNA]</scope>
    <source>
        <strain evidence="17">CLIB 213 / ATCC 58445 / CBS 680 / CCRC 21525 / NBRC 1098 / NCYC 1416 / NRRL Y-2227</strain>
    </source>
</reference>
<proteinExistence type="inferred from homology"/>
<dbReference type="EMBL" id="HG316455">
    <property type="protein sequence ID" value="CDF88072.1"/>
    <property type="molecule type" value="Genomic_DNA"/>
</dbReference>